<gene>
    <name evidence="1" type="ORF">DXC81_00410</name>
</gene>
<organism evidence="1 2">
    <name type="scientific">Collinsella tanakaei</name>
    <dbReference type="NCBI Taxonomy" id="626935"/>
    <lineage>
        <taxon>Bacteria</taxon>
        <taxon>Bacillati</taxon>
        <taxon>Actinomycetota</taxon>
        <taxon>Coriobacteriia</taxon>
        <taxon>Coriobacteriales</taxon>
        <taxon>Coriobacteriaceae</taxon>
        <taxon>Collinsella</taxon>
    </lineage>
</organism>
<comment type="caution">
    <text evidence="1">The sequence shown here is derived from an EMBL/GenBank/DDBJ whole genome shotgun (WGS) entry which is preliminary data.</text>
</comment>
<name>A0A3E4QZ29_9ACTN</name>
<evidence type="ECO:0000313" key="2">
    <source>
        <dbReference type="Proteomes" id="UP000260943"/>
    </source>
</evidence>
<sequence length="96" mass="10654">MMVSPESYIAQFGDAPYSELIGARAELVAELAELENHFECGSQEWPSIAVSPSEDNRYKTGLEYLAALIDLMIERAPELTGEEFAAHEDDDEEKGD</sequence>
<reference evidence="1 2" key="1">
    <citation type="submission" date="2018-08" db="EMBL/GenBank/DDBJ databases">
        <title>A genome reference for cultivated species of the human gut microbiota.</title>
        <authorList>
            <person name="Zou Y."/>
            <person name="Xue W."/>
            <person name="Luo G."/>
        </authorList>
    </citation>
    <scope>NUCLEOTIDE SEQUENCE [LARGE SCALE GENOMIC DNA]</scope>
    <source>
        <strain evidence="1 2">TF08-14</strain>
    </source>
</reference>
<evidence type="ECO:0000313" key="1">
    <source>
        <dbReference type="EMBL" id="RGL12168.1"/>
    </source>
</evidence>
<dbReference type="AlphaFoldDB" id="A0A3E4QZ29"/>
<accession>A0A3E4QZ29</accession>
<protein>
    <submittedName>
        <fullName evidence="1">Uncharacterized protein</fullName>
    </submittedName>
</protein>
<dbReference type="Proteomes" id="UP000260943">
    <property type="component" value="Unassembled WGS sequence"/>
</dbReference>
<dbReference type="RefSeq" id="WP_117678696.1">
    <property type="nucleotide sequence ID" value="NZ_QSRJ01000001.1"/>
</dbReference>
<dbReference type="EMBL" id="QSRJ01000001">
    <property type="protein sequence ID" value="RGL12168.1"/>
    <property type="molecule type" value="Genomic_DNA"/>
</dbReference>
<proteinExistence type="predicted"/>